<dbReference type="AlphaFoldDB" id="A0ABD4WAI7"/>
<dbReference type="Gene3D" id="3.40.50.300">
    <property type="entry name" value="P-loop containing nucleotide triphosphate hydrolases"/>
    <property type="match status" value="1"/>
</dbReference>
<evidence type="ECO:0008006" key="3">
    <source>
        <dbReference type="Google" id="ProtNLM"/>
    </source>
</evidence>
<accession>A0ABD4WAI7</accession>
<evidence type="ECO:0000313" key="2">
    <source>
        <dbReference type="Proteomes" id="UP001212008"/>
    </source>
</evidence>
<protein>
    <recommendedName>
        <fullName evidence="3">NadR/Ttd14 AAA domain-containing protein</fullName>
    </recommendedName>
</protein>
<dbReference type="InterPro" id="IPR027417">
    <property type="entry name" value="P-loop_NTPase"/>
</dbReference>
<name>A0ABD4WAI7_BIFPS</name>
<evidence type="ECO:0000313" key="1">
    <source>
        <dbReference type="EMBL" id="MDB6492173.1"/>
    </source>
</evidence>
<reference evidence="1 2" key="1">
    <citation type="submission" date="2023-01" db="EMBL/GenBank/DDBJ databases">
        <title>Human gut microbiome strain richness.</title>
        <authorList>
            <person name="Chen-Liaw A."/>
        </authorList>
    </citation>
    <scope>NUCLEOTIDE SEQUENCE [LARGE SCALE GENOMIC DNA]</scope>
    <source>
        <strain evidence="1 2">RTP21311st1_C8_RTP21311_201001</strain>
    </source>
</reference>
<comment type="caution">
    <text evidence="1">The sequence shown here is derived from an EMBL/GenBank/DDBJ whole genome shotgun (WGS) entry which is preliminary data.</text>
</comment>
<dbReference type="Proteomes" id="UP001212008">
    <property type="component" value="Unassembled WGS sequence"/>
</dbReference>
<proteinExistence type="predicted"/>
<sequence>MRTPSCKPTFDMVIEQEKPDLVLLIPPITEYVDDGFRAMRWASDRYRFHETLVRVIQESPYADRVVTLDNPTFEGRKTQAIQAIRQATGFTPRTGIS</sequence>
<dbReference type="EMBL" id="JAQKRA010000007">
    <property type="protein sequence ID" value="MDB6492173.1"/>
    <property type="molecule type" value="Genomic_DNA"/>
</dbReference>
<organism evidence="1 2">
    <name type="scientific">Bifidobacterium pseudocatenulatum</name>
    <dbReference type="NCBI Taxonomy" id="28026"/>
    <lineage>
        <taxon>Bacteria</taxon>
        <taxon>Bacillati</taxon>
        <taxon>Actinomycetota</taxon>
        <taxon>Actinomycetes</taxon>
        <taxon>Bifidobacteriales</taxon>
        <taxon>Bifidobacteriaceae</taxon>
        <taxon>Bifidobacterium</taxon>
    </lineage>
</organism>
<dbReference type="RefSeq" id="WP_141672220.1">
    <property type="nucleotide sequence ID" value="NZ_JAQCOL010000001.1"/>
</dbReference>
<gene>
    <name evidence="1" type="ORF">PMN70_08215</name>
</gene>